<dbReference type="Gene3D" id="3.30.460.10">
    <property type="entry name" value="Beta Polymerase, domain 2"/>
    <property type="match status" value="1"/>
</dbReference>
<name>A0A0K1EHM7_CHOCO</name>
<proteinExistence type="inferred from homology"/>
<accession>A0A0K1EHM7</accession>
<sequence>MATTKKRTGAAAGKPERTTKKAGPSAGPTRTGPKAGSSRSGTGAGSKAGSSRTGSGARTGTKSATRTGTRSTTGSKTGTTRTERPKAAPARAGATKAGRTTTTGAKGTSPAKGAAKRPSASKASTPRLKSSHAGRTRSEESPRASAAERRPASGRSTSASRAPARRGAAEERAETPPVRIRRSAEKPLSPSEQIPLANFENEGGPPAPQPERAASLEGAVSAPDFSAPPPSRGKSGRTPLAAPKRAGKRVSAAPPAAQASSEARELALALAAAGLDKKAIGVEILEVAGRVDYADFLVIMTGRSDRHVHAIAVGLEAALRETKQMAPLSMEGLTAATWVLIDFGDVVVHVFQEDTRRVYDIEGLWMDASRVPVPGGDAEGSAHRPF</sequence>
<dbReference type="EMBL" id="CP012159">
    <property type="protein sequence ID" value="AKT40365.1"/>
    <property type="molecule type" value="Genomic_DNA"/>
</dbReference>
<dbReference type="Proteomes" id="UP000067626">
    <property type="component" value="Chromosome"/>
</dbReference>
<dbReference type="GO" id="GO:0042256">
    <property type="term" value="P:cytosolic ribosome assembly"/>
    <property type="evidence" value="ECO:0007669"/>
    <property type="project" value="UniProtKB-UniRule"/>
</dbReference>
<comment type="similarity">
    <text evidence="1 2">Belongs to the Iojap/RsfS family.</text>
</comment>
<evidence type="ECO:0000256" key="3">
    <source>
        <dbReference type="SAM" id="MobiDB-lite"/>
    </source>
</evidence>
<feature type="compositionally biased region" description="Basic and acidic residues" evidence="3">
    <location>
        <begin position="136"/>
        <end position="151"/>
    </location>
</feature>
<gene>
    <name evidence="2" type="primary">rsfS</name>
    <name evidence="4" type="ORF">CMC5_045180</name>
</gene>
<dbReference type="PATRIC" id="fig|52.7.peg.4986"/>
<evidence type="ECO:0000256" key="1">
    <source>
        <dbReference type="ARBA" id="ARBA00010574"/>
    </source>
</evidence>
<keyword evidence="5" id="KW-1185">Reference proteome</keyword>
<comment type="subcellular location">
    <subcellularLocation>
        <location evidence="2">Cytoplasm</location>
    </subcellularLocation>
</comment>
<dbReference type="Pfam" id="PF02410">
    <property type="entry name" value="RsfS"/>
    <property type="match status" value="1"/>
</dbReference>
<evidence type="ECO:0000313" key="5">
    <source>
        <dbReference type="Proteomes" id="UP000067626"/>
    </source>
</evidence>
<organism evidence="4 5">
    <name type="scientific">Chondromyces crocatus</name>
    <dbReference type="NCBI Taxonomy" id="52"/>
    <lineage>
        <taxon>Bacteria</taxon>
        <taxon>Pseudomonadati</taxon>
        <taxon>Myxococcota</taxon>
        <taxon>Polyangia</taxon>
        <taxon>Polyangiales</taxon>
        <taxon>Polyangiaceae</taxon>
        <taxon>Chondromyces</taxon>
    </lineage>
</organism>
<keyword evidence="2" id="KW-0963">Cytoplasm</keyword>
<dbReference type="HAMAP" id="MF_01477">
    <property type="entry name" value="Iojap_RsfS"/>
    <property type="match status" value="1"/>
</dbReference>
<dbReference type="NCBIfam" id="TIGR00090">
    <property type="entry name" value="rsfS_iojap_ybeB"/>
    <property type="match status" value="1"/>
</dbReference>
<dbReference type="PANTHER" id="PTHR21043">
    <property type="entry name" value="IOJAP SUPERFAMILY ORTHOLOG"/>
    <property type="match status" value="1"/>
</dbReference>
<dbReference type="STRING" id="52.CMC5_045180"/>
<comment type="function">
    <text evidence="2">Functions as a ribosomal silencing factor. Interacts with ribosomal protein uL14 (rplN), blocking formation of intersubunit bridge B8. Prevents association of the 30S and 50S ribosomal subunits and the formation of functional ribosomes, thus repressing translation.</text>
</comment>
<dbReference type="GO" id="GO:0090071">
    <property type="term" value="P:negative regulation of ribosome biogenesis"/>
    <property type="evidence" value="ECO:0007669"/>
    <property type="project" value="UniProtKB-UniRule"/>
</dbReference>
<dbReference type="InterPro" id="IPR043519">
    <property type="entry name" value="NT_sf"/>
</dbReference>
<dbReference type="AlphaFoldDB" id="A0A0K1EHM7"/>
<feature type="compositionally biased region" description="Low complexity" evidence="3">
    <location>
        <begin position="34"/>
        <end position="80"/>
    </location>
</feature>
<dbReference type="GO" id="GO:0043023">
    <property type="term" value="F:ribosomal large subunit binding"/>
    <property type="evidence" value="ECO:0007669"/>
    <property type="project" value="TreeGrafter"/>
</dbReference>
<keyword evidence="2" id="KW-0678">Repressor</keyword>
<feature type="region of interest" description="Disordered" evidence="3">
    <location>
        <begin position="1"/>
        <end position="258"/>
    </location>
</feature>
<evidence type="ECO:0000313" key="4">
    <source>
        <dbReference type="EMBL" id="AKT40365.1"/>
    </source>
</evidence>
<evidence type="ECO:0000256" key="2">
    <source>
        <dbReference type="HAMAP-Rule" id="MF_01477"/>
    </source>
</evidence>
<dbReference type="OrthoDB" id="9793681at2"/>
<keyword evidence="2" id="KW-0810">Translation regulation</keyword>
<dbReference type="InterPro" id="IPR004394">
    <property type="entry name" value="Iojap/RsfS/C7orf30"/>
</dbReference>
<comment type="subunit">
    <text evidence="2">Interacts with ribosomal protein uL14 (rplN).</text>
</comment>
<dbReference type="SUPFAM" id="SSF81301">
    <property type="entry name" value="Nucleotidyltransferase"/>
    <property type="match status" value="1"/>
</dbReference>
<dbReference type="RefSeq" id="WP_050432308.1">
    <property type="nucleotide sequence ID" value="NZ_CP012159.1"/>
</dbReference>
<dbReference type="KEGG" id="ccro:CMC5_045180"/>
<dbReference type="PANTHER" id="PTHR21043:SF0">
    <property type="entry name" value="MITOCHONDRIAL ASSEMBLY OF RIBOSOMAL LARGE SUBUNIT PROTEIN 1"/>
    <property type="match status" value="1"/>
</dbReference>
<dbReference type="GO" id="GO:0017148">
    <property type="term" value="P:negative regulation of translation"/>
    <property type="evidence" value="ECO:0007669"/>
    <property type="project" value="UniProtKB-UniRule"/>
</dbReference>
<reference evidence="4 5" key="1">
    <citation type="submission" date="2015-07" db="EMBL/GenBank/DDBJ databases">
        <title>Genome analysis of myxobacterium Chondromyces crocatus Cm c5 reveals a high potential for natural compound synthesis and the genetic basis for the loss of fruiting body formation.</title>
        <authorList>
            <person name="Zaburannyi N."/>
            <person name="Bunk B."/>
            <person name="Maier J."/>
            <person name="Overmann J."/>
            <person name="Mueller R."/>
        </authorList>
    </citation>
    <scope>NUCLEOTIDE SEQUENCE [LARGE SCALE GENOMIC DNA]</scope>
    <source>
        <strain evidence="4 5">Cm c5</strain>
    </source>
</reference>
<feature type="compositionally biased region" description="Low complexity" evidence="3">
    <location>
        <begin position="87"/>
        <end position="113"/>
    </location>
</feature>
<dbReference type="GO" id="GO:0005737">
    <property type="term" value="C:cytoplasm"/>
    <property type="evidence" value="ECO:0007669"/>
    <property type="project" value="UniProtKB-SubCell"/>
</dbReference>
<protein>
    <recommendedName>
        <fullName evidence="2">Ribosomal silencing factor RsfS</fullName>
    </recommendedName>
</protein>
<feature type="compositionally biased region" description="Low complexity" evidence="3">
    <location>
        <begin position="153"/>
        <end position="166"/>
    </location>
</feature>